<dbReference type="AlphaFoldDB" id="A0A286RD83"/>
<sequence length="282" mass="30641">MASGDWNAQLIEQVVREVLAALQRRIGTEQGAREQTPAAPSGEVDSQRDAEPRSQSEASQLVRKENQPMESARPLARFVSTRDGELVLSDRVITLAQVSDRLEGIRRVVVPMGAVVTPAVRDLLQDKGIAVFHGGGQKPAENGNVSPAGAPTVAVLLVTQRINPQQLDNLLRPEGITAEYETLDCLIRASERAAELCRKQRLVVVITRHVAAEVCLANRQRGVRAIAGRNPQEVAGDTAAVGANVLVADLNTGLFSLKRMIRQFVASSHVCPEIFREKLELQ</sequence>
<evidence type="ECO:0000313" key="3">
    <source>
        <dbReference type="Proteomes" id="UP000215086"/>
    </source>
</evidence>
<feature type="region of interest" description="Disordered" evidence="1">
    <location>
        <begin position="27"/>
        <end position="74"/>
    </location>
</feature>
<dbReference type="RefSeq" id="WP_095414393.1">
    <property type="nucleotide sequence ID" value="NZ_CP018477.1"/>
</dbReference>
<accession>A0A286RD83</accession>
<proteinExistence type="predicted"/>
<dbReference type="EMBL" id="CP018477">
    <property type="protein sequence ID" value="ASV73925.1"/>
    <property type="molecule type" value="Genomic_DNA"/>
</dbReference>
<dbReference type="OrthoDB" id="269806at2"/>
<organism evidence="2 3">
    <name type="scientific">Thermogutta terrifontis</name>
    <dbReference type="NCBI Taxonomy" id="1331910"/>
    <lineage>
        <taxon>Bacteria</taxon>
        <taxon>Pseudomonadati</taxon>
        <taxon>Planctomycetota</taxon>
        <taxon>Planctomycetia</taxon>
        <taxon>Pirellulales</taxon>
        <taxon>Thermoguttaceae</taxon>
        <taxon>Thermogutta</taxon>
    </lineage>
</organism>
<evidence type="ECO:0000256" key="1">
    <source>
        <dbReference type="SAM" id="MobiDB-lite"/>
    </source>
</evidence>
<name>A0A286RD83_9BACT</name>
<feature type="compositionally biased region" description="Basic and acidic residues" evidence="1">
    <location>
        <begin position="45"/>
        <end position="54"/>
    </location>
</feature>
<protein>
    <submittedName>
        <fullName evidence="2">Uncharacterized protein</fullName>
    </submittedName>
</protein>
<dbReference type="KEGG" id="ttf:THTE_1323"/>
<gene>
    <name evidence="2" type="ORF">THTE_1323</name>
</gene>
<evidence type="ECO:0000313" key="2">
    <source>
        <dbReference type="EMBL" id="ASV73925.1"/>
    </source>
</evidence>
<dbReference type="Proteomes" id="UP000215086">
    <property type="component" value="Chromosome"/>
</dbReference>
<keyword evidence="3" id="KW-1185">Reference proteome</keyword>
<reference evidence="2 3" key="1">
    <citation type="journal article" name="Front. Microbiol.">
        <title>Sugar Metabolism of the First Thermophilic Planctomycete Thermogutta terrifontis: Comparative Genomic and Transcriptomic Approaches.</title>
        <authorList>
            <person name="Elcheninov A.G."/>
            <person name="Menzel P."/>
            <person name="Gudbergsdottir S.R."/>
            <person name="Slesarev A.I."/>
            <person name="Kadnikov V.V."/>
            <person name="Krogh A."/>
            <person name="Bonch-Osmolovskaya E.A."/>
            <person name="Peng X."/>
            <person name="Kublanov I.V."/>
        </authorList>
    </citation>
    <scope>NUCLEOTIDE SEQUENCE [LARGE SCALE GENOMIC DNA]</scope>
    <source>
        <strain evidence="2 3">R1</strain>
    </source>
</reference>